<name>A0ABX6EYV9_KLUMA</name>
<feature type="domain" description="INO80 complex subunit B-like conserved region" evidence="2">
    <location>
        <begin position="214"/>
        <end position="308"/>
    </location>
</feature>
<gene>
    <name evidence="3" type="primary">IES2</name>
    <name evidence="3" type="ORF">FIM1_3689</name>
</gene>
<feature type="compositionally biased region" description="Acidic residues" evidence="1">
    <location>
        <begin position="1"/>
        <end position="15"/>
    </location>
</feature>
<reference evidence="3 4" key="1">
    <citation type="submission" date="2016-03" db="EMBL/GenBank/DDBJ databases">
        <title>How can Kluyveromyces marxianus grow so fast - potential evolutionary course in Saccharomyces Complex revealed by comparative genomics.</title>
        <authorList>
            <person name="Mo W."/>
            <person name="Lu W."/>
            <person name="Yang X."/>
            <person name="Qi J."/>
            <person name="Lv H."/>
        </authorList>
    </citation>
    <scope>NUCLEOTIDE SEQUENCE [LARGE SCALE GENOMIC DNA]</scope>
    <source>
        <strain evidence="3 4">FIM1</strain>
    </source>
</reference>
<feature type="compositionally biased region" description="Basic residues" evidence="1">
    <location>
        <begin position="78"/>
        <end position="87"/>
    </location>
</feature>
<dbReference type="SMART" id="SM01406">
    <property type="entry name" value="PAPA-1"/>
    <property type="match status" value="1"/>
</dbReference>
<reference evidence="3 4" key="2">
    <citation type="submission" date="2019-11" db="EMBL/GenBank/DDBJ databases">
        <authorList>
            <person name="Lu H."/>
        </authorList>
    </citation>
    <scope>NUCLEOTIDE SEQUENCE [LARGE SCALE GENOMIC DNA]</scope>
    <source>
        <strain evidence="3 4">FIM1</strain>
    </source>
</reference>
<evidence type="ECO:0000313" key="4">
    <source>
        <dbReference type="Proteomes" id="UP000422736"/>
    </source>
</evidence>
<proteinExistence type="predicted"/>
<dbReference type="Proteomes" id="UP000422736">
    <property type="component" value="Chromosome 5"/>
</dbReference>
<feature type="compositionally biased region" description="Acidic residues" evidence="1">
    <location>
        <begin position="29"/>
        <end position="67"/>
    </location>
</feature>
<organism evidence="3 4">
    <name type="scientific">Kluyveromyces marxianus</name>
    <name type="common">Yeast</name>
    <name type="synonym">Candida kefyr</name>
    <dbReference type="NCBI Taxonomy" id="4911"/>
    <lineage>
        <taxon>Eukaryota</taxon>
        <taxon>Fungi</taxon>
        <taxon>Dikarya</taxon>
        <taxon>Ascomycota</taxon>
        <taxon>Saccharomycotina</taxon>
        <taxon>Saccharomycetes</taxon>
        <taxon>Saccharomycetales</taxon>
        <taxon>Saccharomycetaceae</taxon>
        <taxon>Kluyveromyces</taxon>
    </lineage>
</organism>
<dbReference type="InterPro" id="IPR006880">
    <property type="entry name" value="INO80B_C"/>
</dbReference>
<keyword evidence="4" id="KW-1185">Reference proteome</keyword>
<sequence length="309" mass="35492">MDSELSSVEEFEDSVLVESSDSGQVDASAEAEPEAYDEFEDEYDQDLDAFPEEPEDDYYDDEEDEYTPENKKPVAKATKSKKQHKQTTQKEKDSKITTGSRQSSRVRKHVDYDQTIDDEEFLFEEEERPEPPKKKKSKIELVEMENTDSEDELAVQNDSEAEDGNSSDMKSNVDSVTGDQQTEENQQRRSKMLENLIGLQAKKHGNRKEFTDEEVQLRKAETARKRKNFIEKRLEEEKQDVLNKLLKRRAAKTKSSNKPAAAGSDKNASAQYEQELDTETGFVKQRRPYIATGMTRTIINKSEVSYSLP</sequence>
<feature type="region of interest" description="Disordered" evidence="1">
    <location>
        <begin position="1"/>
        <end position="193"/>
    </location>
</feature>
<feature type="compositionally biased region" description="Acidic residues" evidence="1">
    <location>
        <begin position="142"/>
        <end position="165"/>
    </location>
</feature>
<feature type="compositionally biased region" description="Acidic residues" evidence="1">
    <location>
        <begin position="114"/>
        <end position="128"/>
    </location>
</feature>
<accession>A0ABX6EYV9</accession>
<protein>
    <submittedName>
        <fullName evidence="3">PAPA-1 super family conserved domain</fullName>
    </submittedName>
</protein>
<dbReference type="EMBL" id="CP015058">
    <property type="protein sequence ID" value="QGN16962.1"/>
    <property type="molecule type" value="Genomic_DNA"/>
</dbReference>
<evidence type="ECO:0000256" key="1">
    <source>
        <dbReference type="SAM" id="MobiDB-lite"/>
    </source>
</evidence>
<dbReference type="Pfam" id="PF04795">
    <property type="entry name" value="PAPA-1"/>
    <property type="match status" value="1"/>
</dbReference>
<evidence type="ECO:0000313" key="3">
    <source>
        <dbReference type="EMBL" id="QGN16962.1"/>
    </source>
</evidence>
<evidence type="ECO:0000259" key="2">
    <source>
        <dbReference type="SMART" id="SM01406"/>
    </source>
</evidence>
<feature type="compositionally biased region" description="Polar residues" evidence="1">
    <location>
        <begin position="166"/>
        <end position="184"/>
    </location>
</feature>
<feature type="region of interest" description="Disordered" evidence="1">
    <location>
        <begin position="248"/>
        <end position="287"/>
    </location>
</feature>